<dbReference type="SUPFAM" id="SSF51735">
    <property type="entry name" value="NAD(P)-binding Rossmann-fold domains"/>
    <property type="match status" value="1"/>
</dbReference>
<evidence type="ECO:0000313" key="3">
    <source>
        <dbReference type="EMBL" id="MBC8610547.1"/>
    </source>
</evidence>
<gene>
    <name evidence="3" type="ORF">H8702_05350</name>
</gene>
<dbReference type="PANTHER" id="PTHR43708:SF8">
    <property type="entry name" value="OXIDOREDUCTASE"/>
    <property type="match status" value="1"/>
</dbReference>
<name>A0A8J6PF08_9FIRM</name>
<feature type="domain" description="Gfo/Idh/MocA-like oxidoreductase N-terminal" evidence="1">
    <location>
        <begin position="6"/>
        <end position="121"/>
    </location>
</feature>
<dbReference type="Pfam" id="PF22725">
    <property type="entry name" value="GFO_IDH_MocA_C3"/>
    <property type="match status" value="1"/>
</dbReference>
<dbReference type="GO" id="GO:0000166">
    <property type="term" value="F:nucleotide binding"/>
    <property type="evidence" value="ECO:0007669"/>
    <property type="project" value="InterPro"/>
</dbReference>
<accession>A0A8J6PF08</accession>
<comment type="caution">
    <text evidence="3">The sequence shown here is derived from an EMBL/GenBank/DDBJ whole genome shotgun (WGS) entry which is preliminary data.</text>
</comment>
<evidence type="ECO:0000259" key="2">
    <source>
        <dbReference type="Pfam" id="PF22725"/>
    </source>
</evidence>
<dbReference type="Gene3D" id="3.30.360.10">
    <property type="entry name" value="Dihydrodipicolinate Reductase, domain 2"/>
    <property type="match status" value="1"/>
</dbReference>
<dbReference type="InterPro" id="IPR000683">
    <property type="entry name" value="Gfo/Idh/MocA-like_OxRdtase_N"/>
</dbReference>
<dbReference type="SUPFAM" id="SSF55347">
    <property type="entry name" value="Glyceraldehyde-3-phosphate dehydrogenase-like, C-terminal domain"/>
    <property type="match status" value="1"/>
</dbReference>
<protein>
    <submittedName>
        <fullName evidence="3">Gfo/Idh/MocA family oxidoreductase</fullName>
    </submittedName>
</protein>
<dbReference type="EMBL" id="JACRTL010000002">
    <property type="protein sequence ID" value="MBC8610547.1"/>
    <property type="molecule type" value="Genomic_DNA"/>
</dbReference>
<evidence type="ECO:0000259" key="1">
    <source>
        <dbReference type="Pfam" id="PF01408"/>
    </source>
</evidence>
<dbReference type="PANTHER" id="PTHR43708">
    <property type="entry name" value="CONSERVED EXPRESSED OXIDOREDUCTASE (EUROFUNG)"/>
    <property type="match status" value="1"/>
</dbReference>
<dbReference type="InterPro" id="IPR055170">
    <property type="entry name" value="GFO_IDH_MocA-like_dom"/>
</dbReference>
<keyword evidence="4" id="KW-1185">Reference proteome</keyword>
<dbReference type="Proteomes" id="UP000632659">
    <property type="component" value="Unassembled WGS sequence"/>
</dbReference>
<dbReference type="Gene3D" id="3.40.50.720">
    <property type="entry name" value="NAD(P)-binding Rossmann-like Domain"/>
    <property type="match status" value="1"/>
</dbReference>
<organism evidence="3 4">
    <name type="scientific">Massiliimalia timonensis</name>
    <dbReference type="NCBI Taxonomy" id="1987501"/>
    <lineage>
        <taxon>Bacteria</taxon>
        <taxon>Bacillati</taxon>
        <taxon>Bacillota</taxon>
        <taxon>Clostridia</taxon>
        <taxon>Eubacteriales</taxon>
        <taxon>Oscillospiraceae</taxon>
        <taxon>Massiliimalia</taxon>
    </lineage>
</organism>
<dbReference type="RefSeq" id="WP_187536351.1">
    <property type="nucleotide sequence ID" value="NZ_JACRTL010000002.1"/>
</dbReference>
<evidence type="ECO:0000313" key="4">
    <source>
        <dbReference type="Proteomes" id="UP000632659"/>
    </source>
</evidence>
<dbReference type="InterPro" id="IPR051317">
    <property type="entry name" value="Gfo/Idh/MocA_oxidoreduct"/>
</dbReference>
<reference evidence="3" key="1">
    <citation type="submission" date="2020-08" db="EMBL/GenBank/DDBJ databases">
        <title>Genome public.</title>
        <authorList>
            <person name="Liu C."/>
            <person name="Sun Q."/>
        </authorList>
    </citation>
    <scope>NUCLEOTIDE SEQUENCE</scope>
    <source>
        <strain evidence="3">NSJ-15</strain>
    </source>
</reference>
<dbReference type="AlphaFoldDB" id="A0A8J6PF08"/>
<proteinExistence type="predicted"/>
<dbReference type="Pfam" id="PF01408">
    <property type="entry name" value="GFO_IDH_MocA"/>
    <property type="match status" value="1"/>
</dbReference>
<feature type="domain" description="GFO/IDH/MocA-like oxidoreductase" evidence="2">
    <location>
        <begin position="131"/>
        <end position="248"/>
    </location>
</feature>
<sequence>MVGNTFQVAIVGLGGMGNWHRELIADVENMEICGSFDIKEERQQFAREHGITPYNSFEEVLQDEKVDIVLCATPNDAHKDIVIRALKAGKHAICEKPATMYSKDFEKMMAVAKECGKLLVVHQNRRWDEDFRTAKKIYDENMLGSMFRIESRVHGSRGIPGDWRQEPEHGGGMLLDWGVHILDQALQMIPYKVSKVYSSFTHVTNELVDDGFTCELTFDNGLIYMLEVGTSNFINLPRWYLLGQNGTAVIEDWDLSGKITRITDWSKNDAVPIRTAAGLTKTMAPRTEETIHTDPLPIVRADVHDYYRNVMDAISGKAEIIVKNDEVLRVLRLMEAIKKSAEDHIVVDFEA</sequence>
<dbReference type="InterPro" id="IPR036291">
    <property type="entry name" value="NAD(P)-bd_dom_sf"/>
</dbReference>